<sequence>MTPPWRLIEDRNDAGKKPICEGCSAYLTMLLRREHTLIPGLQPLTGALAQLIPNVNLGRTQAEIVVSHGASLLMVWVPEKKLSLVINEKKDKWIAKGKQASTSGGGKQSRGFKSKFKAKNIKETLSIGGTNSKIAFKKKGQPSGSISGGSNNTTPYATDLRVALSVRISYLFALLVSHIMKVNTEQVREFDLVMLSLDIIGGIALI</sequence>
<dbReference type="AlphaFoldDB" id="A0A5N5HXU3"/>
<evidence type="ECO:0000313" key="2">
    <source>
        <dbReference type="Proteomes" id="UP000327157"/>
    </source>
</evidence>
<proteinExistence type="predicted"/>
<organism evidence="1 2">
    <name type="scientific">Pyrus ussuriensis x Pyrus communis</name>
    <dbReference type="NCBI Taxonomy" id="2448454"/>
    <lineage>
        <taxon>Eukaryota</taxon>
        <taxon>Viridiplantae</taxon>
        <taxon>Streptophyta</taxon>
        <taxon>Embryophyta</taxon>
        <taxon>Tracheophyta</taxon>
        <taxon>Spermatophyta</taxon>
        <taxon>Magnoliopsida</taxon>
        <taxon>eudicotyledons</taxon>
        <taxon>Gunneridae</taxon>
        <taxon>Pentapetalae</taxon>
        <taxon>rosids</taxon>
        <taxon>fabids</taxon>
        <taxon>Rosales</taxon>
        <taxon>Rosaceae</taxon>
        <taxon>Amygdaloideae</taxon>
        <taxon>Maleae</taxon>
        <taxon>Pyrus</taxon>
    </lineage>
</organism>
<protein>
    <submittedName>
        <fullName evidence="1">Uncharacterized protein</fullName>
    </submittedName>
</protein>
<keyword evidence="2" id="KW-1185">Reference proteome</keyword>
<comment type="caution">
    <text evidence="1">The sequence shown here is derived from an EMBL/GenBank/DDBJ whole genome shotgun (WGS) entry which is preliminary data.</text>
</comment>
<reference evidence="2" key="2">
    <citation type="submission" date="2019-10" db="EMBL/GenBank/DDBJ databases">
        <title>A de novo genome assembly of a pear dwarfing rootstock.</title>
        <authorList>
            <person name="Wang F."/>
            <person name="Wang J."/>
            <person name="Li S."/>
            <person name="Zhang Y."/>
            <person name="Fang M."/>
            <person name="Ma L."/>
            <person name="Zhao Y."/>
            <person name="Jiang S."/>
        </authorList>
    </citation>
    <scope>NUCLEOTIDE SEQUENCE [LARGE SCALE GENOMIC DNA]</scope>
</reference>
<gene>
    <name evidence="1" type="ORF">D8674_008521</name>
</gene>
<name>A0A5N5HXU3_9ROSA</name>
<accession>A0A5N5HXU3</accession>
<dbReference type="EMBL" id="SMOL01000143">
    <property type="protein sequence ID" value="KAB2631002.1"/>
    <property type="molecule type" value="Genomic_DNA"/>
</dbReference>
<evidence type="ECO:0000313" key="1">
    <source>
        <dbReference type="EMBL" id="KAB2631002.1"/>
    </source>
</evidence>
<reference evidence="1 2" key="1">
    <citation type="submission" date="2019-09" db="EMBL/GenBank/DDBJ databases">
        <authorList>
            <person name="Ou C."/>
        </authorList>
    </citation>
    <scope>NUCLEOTIDE SEQUENCE [LARGE SCALE GENOMIC DNA]</scope>
    <source>
        <strain evidence="1">S2</strain>
        <tissue evidence="1">Leaf</tissue>
    </source>
</reference>
<reference evidence="1 2" key="3">
    <citation type="submission" date="2019-11" db="EMBL/GenBank/DDBJ databases">
        <title>A de novo genome assembly of a pear dwarfing rootstock.</title>
        <authorList>
            <person name="Wang F."/>
            <person name="Wang J."/>
            <person name="Li S."/>
            <person name="Zhang Y."/>
            <person name="Fang M."/>
            <person name="Ma L."/>
            <person name="Zhao Y."/>
            <person name="Jiang S."/>
        </authorList>
    </citation>
    <scope>NUCLEOTIDE SEQUENCE [LARGE SCALE GENOMIC DNA]</scope>
    <source>
        <strain evidence="1">S2</strain>
        <tissue evidence="1">Leaf</tissue>
    </source>
</reference>
<dbReference type="Proteomes" id="UP000327157">
    <property type="component" value="Chromosome 12"/>
</dbReference>